<accession>A0ABD6DDC2</accession>
<dbReference type="AlphaFoldDB" id="A0ABD6DDC2"/>
<keyword evidence="2" id="KW-1185">Reference proteome</keyword>
<dbReference type="Proteomes" id="UP001597052">
    <property type="component" value="Unassembled WGS sequence"/>
</dbReference>
<comment type="caution">
    <text evidence="1">The sequence shown here is derived from an EMBL/GenBank/DDBJ whole genome shotgun (WGS) entry which is preliminary data.</text>
</comment>
<protein>
    <submittedName>
        <fullName evidence="1">Uncharacterized protein</fullName>
    </submittedName>
</protein>
<dbReference type="EMBL" id="JBHUDM010000010">
    <property type="protein sequence ID" value="MFD1643840.1"/>
    <property type="molecule type" value="Genomic_DNA"/>
</dbReference>
<proteinExistence type="predicted"/>
<evidence type="ECO:0000313" key="1">
    <source>
        <dbReference type="EMBL" id="MFD1643840.1"/>
    </source>
</evidence>
<evidence type="ECO:0000313" key="2">
    <source>
        <dbReference type="Proteomes" id="UP001597052"/>
    </source>
</evidence>
<organism evidence="1 2">
    <name type="scientific">Halohasta litorea</name>
    <dbReference type="NCBI Taxonomy" id="869891"/>
    <lineage>
        <taxon>Archaea</taxon>
        <taxon>Methanobacteriati</taxon>
        <taxon>Methanobacteriota</taxon>
        <taxon>Stenosarchaea group</taxon>
        <taxon>Halobacteria</taxon>
        <taxon>Halobacteriales</taxon>
        <taxon>Haloferacaceae</taxon>
        <taxon>Halohasta</taxon>
    </lineage>
</organism>
<name>A0ABD6DDC2_9EURY</name>
<sequence>MTDTDGVELLLKPLAKEIDFESVDGGILTDKQEQTLRTAFKMATSAFHGRLILTMSQTD</sequence>
<reference evidence="1 2" key="1">
    <citation type="journal article" date="2019" name="Int. J. Syst. Evol. Microbiol.">
        <title>The Global Catalogue of Microorganisms (GCM) 10K type strain sequencing project: providing services to taxonomists for standard genome sequencing and annotation.</title>
        <authorList>
            <consortium name="The Broad Institute Genomics Platform"/>
            <consortium name="The Broad Institute Genome Sequencing Center for Infectious Disease"/>
            <person name="Wu L."/>
            <person name="Ma J."/>
        </authorList>
    </citation>
    <scope>NUCLEOTIDE SEQUENCE [LARGE SCALE GENOMIC DNA]</scope>
    <source>
        <strain evidence="1 2">CGMCC 1.10593</strain>
    </source>
</reference>
<dbReference type="RefSeq" id="WP_256397769.1">
    <property type="nucleotide sequence ID" value="NZ_JANHDJ010000012.1"/>
</dbReference>
<gene>
    <name evidence="1" type="ORF">ACFSBW_18470</name>
</gene>